<dbReference type="NCBIfam" id="NF003588">
    <property type="entry name" value="PRK05254.1-1"/>
    <property type="match status" value="1"/>
</dbReference>
<dbReference type="InterPro" id="IPR018085">
    <property type="entry name" value="Ura-DNA_Glyclase_AS"/>
</dbReference>
<feature type="domain" description="Uracil-DNA glycosylase-like" evidence="12">
    <location>
        <begin position="49"/>
        <end position="207"/>
    </location>
</feature>
<dbReference type="NCBIfam" id="NF003589">
    <property type="entry name" value="PRK05254.1-2"/>
    <property type="match status" value="1"/>
</dbReference>
<dbReference type="NCBIfam" id="TIGR00628">
    <property type="entry name" value="ung"/>
    <property type="match status" value="1"/>
</dbReference>
<comment type="similarity">
    <text evidence="3 9 11">Belongs to the uracil-DNA glycosylase (UDG) superfamily. UNG family.</text>
</comment>
<dbReference type="NCBIfam" id="NF003591">
    <property type="entry name" value="PRK05254.1-4"/>
    <property type="match status" value="1"/>
</dbReference>
<dbReference type="InterPro" id="IPR036895">
    <property type="entry name" value="Uracil-DNA_glycosylase-like_sf"/>
</dbReference>
<dbReference type="Pfam" id="PF03167">
    <property type="entry name" value="UDG"/>
    <property type="match status" value="1"/>
</dbReference>
<keyword evidence="6 9" id="KW-0227">DNA damage</keyword>
<comment type="catalytic activity">
    <reaction evidence="1 9 11">
        <text>Hydrolyzes single-stranded DNA or mismatched double-stranded DNA and polynucleotides, releasing free uracil.</text>
        <dbReference type="EC" id="3.2.2.27"/>
    </reaction>
</comment>
<dbReference type="GO" id="GO:0005737">
    <property type="term" value="C:cytoplasm"/>
    <property type="evidence" value="ECO:0007669"/>
    <property type="project" value="UniProtKB-SubCell"/>
</dbReference>
<evidence type="ECO:0000256" key="11">
    <source>
        <dbReference type="RuleBase" id="RU003780"/>
    </source>
</evidence>
<evidence type="ECO:0000313" key="13">
    <source>
        <dbReference type="EMBL" id="MWN20846.1"/>
    </source>
</evidence>
<gene>
    <name evidence="9" type="primary">ung</name>
    <name evidence="13" type="ORF">GQS40_04050</name>
</gene>
<evidence type="ECO:0000256" key="9">
    <source>
        <dbReference type="HAMAP-Rule" id="MF_00148"/>
    </source>
</evidence>
<evidence type="ECO:0000256" key="7">
    <source>
        <dbReference type="ARBA" id="ARBA00022801"/>
    </source>
</evidence>
<dbReference type="SMART" id="SM00986">
    <property type="entry name" value="UDG"/>
    <property type="match status" value="1"/>
</dbReference>
<evidence type="ECO:0000256" key="5">
    <source>
        <dbReference type="ARBA" id="ARBA00018429"/>
    </source>
</evidence>
<feature type="active site" description="Proton acceptor" evidence="9 10">
    <location>
        <position position="64"/>
    </location>
</feature>
<dbReference type="HAMAP" id="MF_00148">
    <property type="entry name" value="UDG"/>
    <property type="match status" value="1"/>
</dbReference>
<reference evidence="13 14" key="1">
    <citation type="submission" date="2019-12" db="EMBL/GenBank/DDBJ databases">
        <title>Complete genome sequence of Leuconostoc lactis strain AVN1 provides insights into metabolic potential.</title>
        <authorList>
            <person name="Besrour N."/>
            <person name="Najjari A."/>
            <person name="Fhoula I."/>
            <person name="Jaballah S."/>
            <person name="Klibi N."/>
            <person name="Ouzari H.I."/>
        </authorList>
    </citation>
    <scope>NUCLEOTIDE SEQUENCE [LARGE SCALE GENOMIC DNA]</scope>
    <source>
        <strain evidence="13 14">AVN1</strain>
    </source>
</reference>
<dbReference type="GO" id="GO:0097510">
    <property type="term" value="P:base-excision repair, AP site formation via deaminated base removal"/>
    <property type="evidence" value="ECO:0007669"/>
    <property type="project" value="TreeGrafter"/>
</dbReference>
<name>A0A6L7A5L4_LEULA</name>
<evidence type="ECO:0000259" key="12">
    <source>
        <dbReference type="SMART" id="SM00986"/>
    </source>
</evidence>
<dbReference type="AlphaFoldDB" id="A0A6L7A5L4"/>
<protein>
    <recommendedName>
        <fullName evidence="5 9">Uracil-DNA glycosylase</fullName>
        <shortName evidence="9">UDG</shortName>
        <ecNumber evidence="4 9">3.2.2.27</ecNumber>
    </recommendedName>
</protein>
<dbReference type="Proteomes" id="UP000478636">
    <property type="component" value="Unassembled WGS sequence"/>
</dbReference>
<evidence type="ECO:0000256" key="10">
    <source>
        <dbReference type="PROSITE-ProRule" id="PRU10072"/>
    </source>
</evidence>
<dbReference type="InterPro" id="IPR005122">
    <property type="entry name" value="Uracil-DNA_glycosylase-like"/>
</dbReference>
<dbReference type="PANTHER" id="PTHR11264">
    <property type="entry name" value="URACIL-DNA GLYCOSYLASE"/>
    <property type="match status" value="1"/>
</dbReference>
<evidence type="ECO:0000256" key="2">
    <source>
        <dbReference type="ARBA" id="ARBA00002631"/>
    </source>
</evidence>
<comment type="caution">
    <text evidence="13">The sequence shown here is derived from an EMBL/GenBank/DDBJ whole genome shotgun (WGS) entry which is preliminary data.</text>
</comment>
<evidence type="ECO:0000256" key="1">
    <source>
        <dbReference type="ARBA" id="ARBA00001400"/>
    </source>
</evidence>
<dbReference type="Gene3D" id="3.40.470.10">
    <property type="entry name" value="Uracil-DNA glycosylase-like domain"/>
    <property type="match status" value="1"/>
</dbReference>
<dbReference type="InterPro" id="IPR002043">
    <property type="entry name" value="UDG_fam1"/>
</dbReference>
<evidence type="ECO:0000256" key="3">
    <source>
        <dbReference type="ARBA" id="ARBA00008184"/>
    </source>
</evidence>
<keyword evidence="9" id="KW-0963">Cytoplasm</keyword>
<comment type="subcellular location">
    <subcellularLocation>
        <location evidence="9">Cytoplasm</location>
    </subcellularLocation>
</comment>
<comment type="function">
    <text evidence="2 9 11">Excises uracil residues from the DNA which can arise as a result of misincorporation of dUMP residues by DNA polymerase or due to deamination of cytosine.</text>
</comment>
<evidence type="ECO:0000313" key="14">
    <source>
        <dbReference type="Proteomes" id="UP000478636"/>
    </source>
</evidence>
<keyword evidence="8 9" id="KW-0234">DNA repair</keyword>
<dbReference type="NCBIfam" id="NF003592">
    <property type="entry name" value="PRK05254.1-5"/>
    <property type="match status" value="1"/>
</dbReference>
<organism evidence="13 14">
    <name type="scientific">Leuconostoc lactis</name>
    <dbReference type="NCBI Taxonomy" id="1246"/>
    <lineage>
        <taxon>Bacteria</taxon>
        <taxon>Bacillati</taxon>
        <taxon>Bacillota</taxon>
        <taxon>Bacilli</taxon>
        <taxon>Lactobacillales</taxon>
        <taxon>Lactobacillaceae</taxon>
        <taxon>Leuconostoc</taxon>
    </lineage>
</organism>
<dbReference type="PROSITE" id="PS00130">
    <property type="entry name" value="U_DNA_GLYCOSYLASE"/>
    <property type="match status" value="1"/>
</dbReference>
<dbReference type="CDD" id="cd10027">
    <property type="entry name" value="UDG-F1-like"/>
    <property type="match status" value="1"/>
</dbReference>
<dbReference type="GO" id="GO:0004844">
    <property type="term" value="F:uracil DNA N-glycosylase activity"/>
    <property type="evidence" value="ECO:0007669"/>
    <property type="project" value="UniProtKB-UniRule"/>
</dbReference>
<evidence type="ECO:0000256" key="4">
    <source>
        <dbReference type="ARBA" id="ARBA00012030"/>
    </source>
</evidence>
<keyword evidence="7 9" id="KW-0378">Hydrolase</keyword>
<sequence>MPLANTSWAPYIKATLAPEQITAIQQFLDTAYQNQTVYPPRDKVFAALTTTSLPQTKVVIMGQDPYHEVGQAQGLSFSVPDTIPAPPSLRNILKELATDIGPRQSHDLTSWAQQGVLLLNAVLTVPAGQANGHAGQVWEPLTDAIMTAASADASPKVFILWGKYAQSKRRLIDESKHLVLTSAHPSPLSAYRGFFGSRPFSQANAFLAAQNRETIDWLNLVKKITNSQTNTDYSVTINL</sequence>
<proteinExistence type="inferred from homology"/>
<keyword evidence="13" id="KW-0326">Glycosidase</keyword>
<evidence type="ECO:0000256" key="8">
    <source>
        <dbReference type="ARBA" id="ARBA00023204"/>
    </source>
</evidence>
<dbReference type="PANTHER" id="PTHR11264:SF0">
    <property type="entry name" value="URACIL-DNA GLYCOSYLASE"/>
    <property type="match status" value="1"/>
</dbReference>
<dbReference type="EMBL" id="WSZI01000013">
    <property type="protein sequence ID" value="MWN20846.1"/>
    <property type="molecule type" value="Genomic_DNA"/>
</dbReference>
<evidence type="ECO:0000256" key="6">
    <source>
        <dbReference type="ARBA" id="ARBA00022763"/>
    </source>
</evidence>
<dbReference type="SMART" id="SM00987">
    <property type="entry name" value="UreE_C"/>
    <property type="match status" value="1"/>
</dbReference>
<dbReference type="EC" id="3.2.2.27" evidence="4 9"/>
<dbReference type="SUPFAM" id="SSF52141">
    <property type="entry name" value="Uracil-DNA glycosylase-like"/>
    <property type="match status" value="1"/>
</dbReference>
<accession>A0A6L7A5L4</accession>